<feature type="compositionally biased region" description="Basic and acidic residues" evidence="1">
    <location>
        <begin position="9"/>
        <end position="25"/>
    </location>
</feature>
<reference evidence="2 3" key="1">
    <citation type="journal article" date="2012" name="Proc. Natl. Acad. Sci. U.S.A.">
        <title>Comparative genomics of Ceriporiopsis subvermispora and Phanerochaete chrysosporium provide insight into selective ligninolysis.</title>
        <authorList>
            <person name="Fernandez-Fueyo E."/>
            <person name="Ruiz-Duenas F.J."/>
            <person name="Ferreira P."/>
            <person name="Floudas D."/>
            <person name="Hibbett D.S."/>
            <person name="Canessa P."/>
            <person name="Larrondo L.F."/>
            <person name="James T.Y."/>
            <person name="Seelenfreund D."/>
            <person name="Lobos S."/>
            <person name="Polanco R."/>
            <person name="Tello M."/>
            <person name="Honda Y."/>
            <person name="Watanabe T."/>
            <person name="Watanabe T."/>
            <person name="Ryu J.S."/>
            <person name="Kubicek C.P."/>
            <person name="Schmoll M."/>
            <person name="Gaskell J."/>
            <person name="Hammel K.E."/>
            <person name="St John F.J."/>
            <person name="Vanden Wymelenberg A."/>
            <person name="Sabat G."/>
            <person name="Splinter BonDurant S."/>
            <person name="Syed K."/>
            <person name="Yadav J.S."/>
            <person name="Doddapaneni H."/>
            <person name="Subramanian V."/>
            <person name="Lavin J.L."/>
            <person name="Oguiza J.A."/>
            <person name="Perez G."/>
            <person name="Pisabarro A.G."/>
            <person name="Ramirez L."/>
            <person name="Santoyo F."/>
            <person name="Master E."/>
            <person name="Coutinho P.M."/>
            <person name="Henrissat B."/>
            <person name="Lombard V."/>
            <person name="Magnuson J.K."/>
            <person name="Kuees U."/>
            <person name="Hori C."/>
            <person name="Igarashi K."/>
            <person name="Samejima M."/>
            <person name="Held B.W."/>
            <person name="Barry K.W."/>
            <person name="LaButti K.M."/>
            <person name="Lapidus A."/>
            <person name="Lindquist E.A."/>
            <person name="Lucas S.M."/>
            <person name="Riley R."/>
            <person name="Salamov A.A."/>
            <person name="Hoffmeister D."/>
            <person name="Schwenk D."/>
            <person name="Hadar Y."/>
            <person name="Yarden O."/>
            <person name="de Vries R.P."/>
            <person name="Wiebenga A."/>
            <person name="Stenlid J."/>
            <person name="Eastwood D."/>
            <person name="Grigoriev I.V."/>
            <person name="Berka R.M."/>
            <person name="Blanchette R.A."/>
            <person name="Kersten P."/>
            <person name="Martinez A.T."/>
            <person name="Vicuna R."/>
            <person name="Cullen D."/>
        </authorList>
    </citation>
    <scope>NUCLEOTIDE SEQUENCE [LARGE SCALE GENOMIC DNA]</scope>
    <source>
        <strain evidence="2 3">B</strain>
    </source>
</reference>
<organism evidence="2 3">
    <name type="scientific">Ceriporiopsis subvermispora (strain B)</name>
    <name type="common">White-rot fungus</name>
    <name type="synonym">Gelatoporia subvermispora</name>
    <dbReference type="NCBI Taxonomy" id="914234"/>
    <lineage>
        <taxon>Eukaryota</taxon>
        <taxon>Fungi</taxon>
        <taxon>Dikarya</taxon>
        <taxon>Basidiomycota</taxon>
        <taxon>Agaricomycotina</taxon>
        <taxon>Agaricomycetes</taxon>
        <taxon>Polyporales</taxon>
        <taxon>Gelatoporiaceae</taxon>
        <taxon>Gelatoporia</taxon>
    </lineage>
</organism>
<keyword evidence="3" id="KW-1185">Reference proteome</keyword>
<feature type="region of interest" description="Disordered" evidence="1">
    <location>
        <begin position="1"/>
        <end position="60"/>
    </location>
</feature>
<protein>
    <submittedName>
        <fullName evidence="2">Uncharacterized protein</fullName>
    </submittedName>
</protein>
<name>M2RMD2_CERS8</name>
<dbReference type="HOGENOM" id="CLU_1475003_0_0_1"/>
<feature type="compositionally biased region" description="Low complexity" evidence="1">
    <location>
        <begin position="26"/>
        <end position="44"/>
    </location>
</feature>
<dbReference type="AlphaFoldDB" id="M2RMD2"/>
<accession>M2RMD2</accession>
<evidence type="ECO:0000313" key="2">
    <source>
        <dbReference type="EMBL" id="EMD39632.1"/>
    </source>
</evidence>
<proteinExistence type="predicted"/>
<sequence>MAASLRQMQEAKREKEAKARKERGVAKAAQKAAAAAEPADADGGQVDDNCNSPDGAPSGRVEFPAASARYTEIHRPTVGIVAKVQQSRYAVICRPVMFHVVRDRQSFEKGMSEVGHENGNSAAAFGGLDLDLEYVCTPSNHRSTNIGGRYCEQCGVGNVGDRWVHRKEIMGTSLSKHEVLSRQ</sequence>
<evidence type="ECO:0000313" key="3">
    <source>
        <dbReference type="Proteomes" id="UP000016930"/>
    </source>
</evidence>
<dbReference type="EMBL" id="KB445793">
    <property type="protein sequence ID" value="EMD39632.1"/>
    <property type="molecule type" value="Genomic_DNA"/>
</dbReference>
<gene>
    <name evidence="2" type="ORF">CERSUDRAFT_71519</name>
</gene>
<dbReference type="Proteomes" id="UP000016930">
    <property type="component" value="Unassembled WGS sequence"/>
</dbReference>
<evidence type="ECO:0000256" key="1">
    <source>
        <dbReference type="SAM" id="MobiDB-lite"/>
    </source>
</evidence>